<proteinExistence type="predicted"/>
<feature type="transmembrane region" description="Helical" evidence="11">
    <location>
        <begin position="29"/>
        <end position="53"/>
    </location>
</feature>
<keyword evidence="6 11" id="KW-0812">Transmembrane</keyword>
<dbReference type="Pfam" id="PF02518">
    <property type="entry name" value="HATPase_c"/>
    <property type="match status" value="1"/>
</dbReference>
<evidence type="ECO:0000259" key="12">
    <source>
        <dbReference type="PROSITE" id="PS50109"/>
    </source>
</evidence>
<dbReference type="InterPro" id="IPR005467">
    <property type="entry name" value="His_kinase_dom"/>
</dbReference>
<evidence type="ECO:0000256" key="5">
    <source>
        <dbReference type="ARBA" id="ARBA00022679"/>
    </source>
</evidence>
<organism evidence="14 15">
    <name type="scientific">Actinomadura syzygii</name>
    <dbReference type="NCBI Taxonomy" id="1427538"/>
    <lineage>
        <taxon>Bacteria</taxon>
        <taxon>Bacillati</taxon>
        <taxon>Actinomycetota</taxon>
        <taxon>Actinomycetes</taxon>
        <taxon>Streptosporangiales</taxon>
        <taxon>Thermomonosporaceae</taxon>
        <taxon>Actinomadura</taxon>
    </lineage>
</organism>
<comment type="catalytic activity">
    <reaction evidence="1">
        <text>ATP + protein L-histidine = ADP + protein N-phospho-L-histidine.</text>
        <dbReference type="EC" id="2.7.13.3"/>
    </reaction>
</comment>
<keyword evidence="15" id="KW-1185">Reference proteome</keyword>
<dbReference type="Proteomes" id="UP000322634">
    <property type="component" value="Unassembled WGS sequence"/>
</dbReference>
<evidence type="ECO:0000256" key="6">
    <source>
        <dbReference type="ARBA" id="ARBA00022692"/>
    </source>
</evidence>
<evidence type="ECO:0000256" key="1">
    <source>
        <dbReference type="ARBA" id="ARBA00000085"/>
    </source>
</evidence>
<dbReference type="GO" id="GO:0000155">
    <property type="term" value="F:phosphorelay sensor kinase activity"/>
    <property type="evidence" value="ECO:0007669"/>
    <property type="project" value="InterPro"/>
</dbReference>
<feature type="domain" description="Histidine kinase" evidence="12">
    <location>
        <begin position="309"/>
        <end position="531"/>
    </location>
</feature>
<dbReference type="InterPro" id="IPR003660">
    <property type="entry name" value="HAMP_dom"/>
</dbReference>
<dbReference type="InterPro" id="IPR004358">
    <property type="entry name" value="Sig_transdc_His_kin-like_C"/>
</dbReference>
<feature type="compositionally biased region" description="Basic and acidic residues" evidence="10">
    <location>
        <begin position="547"/>
        <end position="562"/>
    </location>
</feature>
<dbReference type="EC" id="2.7.13.3" evidence="3"/>
<feature type="region of interest" description="Disordered" evidence="10">
    <location>
        <begin position="504"/>
        <end position="562"/>
    </location>
</feature>
<dbReference type="PRINTS" id="PR00344">
    <property type="entry name" value="BCTRLSENSOR"/>
</dbReference>
<protein>
    <recommendedName>
        <fullName evidence="3">histidine kinase</fullName>
        <ecNumber evidence="3">2.7.13.3</ecNumber>
    </recommendedName>
</protein>
<dbReference type="SMART" id="SM00304">
    <property type="entry name" value="HAMP"/>
    <property type="match status" value="1"/>
</dbReference>
<dbReference type="InterPro" id="IPR036890">
    <property type="entry name" value="HATPase_C_sf"/>
</dbReference>
<evidence type="ECO:0000313" key="14">
    <source>
        <dbReference type="EMBL" id="TYC18979.1"/>
    </source>
</evidence>
<keyword evidence="5" id="KW-0808">Transferase</keyword>
<dbReference type="CDD" id="cd06225">
    <property type="entry name" value="HAMP"/>
    <property type="match status" value="1"/>
</dbReference>
<dbReference type="InterPro" id="IPR036097">
    <property type="entry name" value="HisK_dim/P_sf"/>
</dbReference>
<dbReference type="InterPro" id="IPR052162">
    <property type="entry name" value="Sensor_kinase/Photoreceptor"/>
</dbReference>
<feature type="transmembrane region" description="Helical" evidence="11">
    <location>
        <begin position="205"/>
        <end position="226"/>
    </location>
</feature>
<dbReference type="InterPro" id="IPR003661">
    <property type="entry name" value="HisK_dim/P_dom"/>
</dbReference>
<dbReference type="PANTHER" id="PTHR43304:SF1">
    <property type="entry name" value="PAC DOMAIN-CONTAINING PROTEIN"/>
    <property type="match status" value="1"/>
</dbReference>
<keyword evidence="4" id="KW-0597">Phosphoprotein</keyword>
<dbReference type="SMART" id="SM00387">
    <property type="entry name" value="HATPase_c"/>
    <property type="match status" value="1"/>
</dbReference>
<evidence type="ECO:0000313" key="15">
    <source>
        <dbReference type="Proteomes" id="UP000322634"/>
    </source>
</evidence>
<evidence type="ECO:0000259" key="13">
    <source>
        <dbReference type="PROSITE" id="PS50885"/>
    </source>
</evidence>
<dbReference type="Pfam" id="PF00512">
    <property type="entry name" value="HisKA"/>
    <property type="match status" value="1"/>
</dbReference>
<dbReference type="Gene3D" id="6.10.340.10">
    <property type="match status" value="1"/>
</dbReference>
<evidence type="ECO:0000256" key="10">
    <source>
        <dbReference type="SAM" id="MobiDB-lite"/>
    </source>
</evidence>
<dbReference type="InterPro" id="IPR003594">
    <property type="entry name" value="HATPase_dom"/>
</dbReference>
<evidence type="ECO:0000256" key="7">
    <source>
        <dbReference type="ARBA" id="ARBA00022777"/>
    </source>
</evidence>
<feature type="domain" description="HAMP" evidence="13">
    <location>
        <begin position="228"/>
        <end position="280"/>
    </location>
</feature>
<dbReference type="Pfam" id="PF00672">
    <property type="entry name" value="HAMP"/>
    <property type="match status" value="1"/>
</dbReference>
<dbReference type="CDD" id="cd00082">
    <property type="entry name" value="HisKA"/>
    <property type="match status" value="1"/>
</dbReference>
<keyword evidence="7" id="KW-0418">Kinase</keyword>
<dbReference type="PANTHER" id="PTHR43304">
    <property type="entry name" value="PHYTOCHROME-LIKE PROTEIN CPH1"/>
    <property type="match status" value="1"/>
</dbReference>
<comment type="subcellular location">
    <subcellularLocation>
        <location evidence="2">Cell membrane</location>
    </subcellularLocation>
</comment>
<evidence type="ECO:0000256" key="11">
    <source>
        <dbReference type="SAM" id="Phobius"/>
    </source>
</evidence>
<name>A0A5D0UPL9_9ACTN</name>
<dbReference type="OrthoDB" id="9808408at2"/>
<evidence type="ECO:0000256" key="3">
    <source>
        <dbReference type="ARBA" id="ARBA00012438"/>
    </source>
</evidence>
<dbReference type="PROSITE" id="PS50885">
    <property type="entry name" value="HAMP"/>
    <property type="match status" value="1"/>
</dbReference>
<dbReference type="PROSITE" id="PS50109">
    <property type="entry name" value="HIS_KIN"/>
    <property type="match status" value="1"/>
</dbReference>
<dbReference type="Gene3D" id="1.10.287.130">
    <property type="match status" value="1"/>
</dbReference>
<dbReference type="Gene3D" id="3.30.565.10">
    <property type="entry name" value="Histidine kinase-like ATPase, C-terminal domain"/>
    <property type="match status" value="1"/>
</dbReference>
<dbReference type="SUPFAM" id="SSF47384">
    <property type="entry name" value="Homodimeric domain of signal transducing histidine kinase"/>
    <property type="match status" value="1"/>
</dbReference>
<evidence type="ECO:0000256" key="9">
    <source>
        <dbReference type="ARBA" id="ARBA00023012"/>
    </source>
</evidence>
<gene>
    <name evidence="14" type="ORF">FXF65_02940</name>
</gene>
<dbReference type="SUPFAM" id="SSF55874">
    <property type="entry name" value="ATPase domain of HSP90 chaperone/DNA topoisomerase II/histidine kinase"/>
    <property type="match status" value="1"/>
</dbReference>
<feature type="compositionally biased region" description="Acidic residues" evidence="10">
    <location>
        <begin position="533"/>
        <end position="545"/>
    </location>
</feature>
<evidence type="ECO:0000256" key="8">
    <source>
        <dbReference type="ARBA" id="ARBA00022989"/>
    </source>
</evidence>
<dbReference type="GO" id="GO:0005886">
    <property type="term" value="C:plasma membrane"/>
    <property type="evidence" value="ECO:0007669"/>
    <property type="project" value="UniProtKB-SubCell"/>
</dbReference>
<dbReference type="SMART" id="SM00388">
    <property type="entry name" value="HisKA"/>
    <property type="match status" value="1"/>
</dbReference>
<comment type="caution">
    <text evidence="14">The sequence shown here is derived from an EMBL/GenBank/DDBJ whole genome shotgun (WGS) entry which is preliminary data.</text>
</comment>
<dbReference type="EMBL" id="VSFF01000001">
    <property type="protein sequence ID" value="TYC18979.1"/>
    <property type="molecule type" value="Genomic_DNA"/>
</dbReference>
<keyword evidence="11" id="KW-0472">Membrane</keyword>
<keyword evidence="9" id="KW-0902">Two-component regulatory system</keyword>
<evidence type="ECO:0000256" key="4">
    <source>
        <dbReference type="ARBA" id="ARBA00022553"/>
    </source>
</evidence>
<accession>A0A5D0UPL9</accession>
<evidence type="ECO:0000256" key="2">
    <source>
        <dbReference type="ARBA" id="ARBA00004236"/>
    </source>
</evidence>
<keyword evidence="8 11" id="KW-1133">Transmembrane helix</keyword>
<dbReference type="SUPFAM" id="SSF158472">
    <property type="entry name" value="HAMP domain-like"/>
    <property type="match status" value="1"/>
</dbReference>
<dbReference type="AlphaFoldDB" id="A0A5D0UPL9"/>
<reference evidence="14 15" key="1">
    <citation type="submission" date="2019-08" db="EMBL/GenBank/DDBJ databases">
        <title>Actinomadura sp. nov. CYP1-5 isolated from mountain soil.</title>
        <authorList>
            <person name="Songsumanus A."/>
            <person name="Kuncharoen N."/>
            <person name="Kudo T."/>
            <person name="Yuki M."/>
            <person name="Igarashi Y."/>
            <person name="Tanasupawat S."/>
        </authorList>
    </citation>
    <scope>NUCLEOTIDE SEQUENCE [LARGE SCALE GENOMIC DNA]</scope>
    <source>
        <strain evidence="14 15">GKU157</strain>
    </source>
</reference>
<sequence>MWDSGPAVVLSAANVPEPSGLGRIRLVQLYRIGSLVIGVLLLAAFAQTGMALYENERARSVLIDQVDQAALEQSKLSAAIAAQDSAIREYALDGGQDRLAEYHAAVQQETASVARIRQVLDGVAGSGSVVRHLDSTAGDTQTWRAAFADQVAAGPGGRSLLPDQSREARRLLNRARDDMEPLQSGIAELHDRTVATLRSRARTTLWSTGGALALVVLVSLALAMLIRRTVLTPVSTLTERVRAVAQGDFAHPLDVPGPSEINELAVIIDAMRDRIIEEWRASVAQTNRLDAQTEELRRSNAELEQFAYVASHDLQEPLRKVASFCQMIERRYGDRLDDRGLQYIEFAVDGAKRMQALINDLLAFSRVGRVSSVDDAVDLNEVARQALGNLAALREETGAEVDVGDLPRVSGDRAQFVRLFQNLVGNAIKFRRPDEPPRVVVDARRAGDEWEFRCADNGIGIEPRHADRIFLIFQRLHPRDEYTGTGIGLALCKKIVEYHGGRIWLDTDDPDRTDGADAAGTTFRWTLPVQPDLEPEPEPAPEPEPETQTRPEPESDDGGKHA</sequence>